<evidence type="ECO:0000256" key="1">
    <source>
        <dbReference type="ARBA" id="ARBA00004370"/>
    </source>
</evidence>
<sequence length="395" mass="44527">MIGAVNDAPALKRADVGIAVEGATDAAQAAADIVFTEPGLSTMITAIILSREIFQRMKNYVIYRVACTLQLVFFFFIASLAFHPSDFTPEDTPQWPQYFKIPVLGLVFITILNDGTIISIAYDRVVPHKNPEKWALPELFVVSTVLGAIAVASSLLMLWLCLDSFNSYGFLHQLGLDGLNYSQVMMAMYLKVSLSDFFTVFAARTHRFCWSRIPGLALVGAFTVATVCSTLLSRYWEDIIDIHSHSHSNYNYMRSLHWDMIGFIWAYCAIWFLIQDLAKVITYKFMYSTGISTDNIHTATEMVKKEAMRAARTDSEYVTTAHYLDRDPNELPPPLVDAVQRIDHLETVIEKLTNILFPDGDVPPEFTFIRPTRTLTADRHMLMRMGSGAGSMRVE</sequence>
<dbReference type="PANTHER" id="PTHR42861">
    <property type="entry name" value="CALCIUM-TRANSPORTING ATPASE"/>
    <property type="match status" value="1"/>
</dbReference>
<proteinExistence type="predicted"/>
<evidence type="ECO:0000313" key="7">
    <source>
        <dbReference type="Proteomes" id="UP001190700"/>
    </source>
</evidence>
<dbReference type="InterPro" id="IPR023214">
    <property type="entry name" value="HAD_sf"/>
</dbReference>
<dbReference type="GO" id="GO:0016887">
    <property type="term" value="F:ATP hydrolysis activity"/>
    <property type="evidence" value="ECO:0007669"/>
    <property type="project" value="InterPro"/>
</dbReference>
<evidence type="ECO:0000256" key="3">
    <source>
        <dbReference type="ARBA" id="ARBA00022989"/>
    </source>
</evidence>
<evidence type="ECO:0000256" key="2">
    <source>
        <dbReference type="ARBA" id="ARBA00022692"/>
    </source>
</evidence>
<keyword evidence="4 5" id="KW-0472">Membrane</keyword>
<organism evidence="6 7">
    <name type="scientific">Cymbomonas tetramitiformis</name>
    <dbReference type="NCBI Taxonomy" id="36881"/>
    <lineage>
        <taxon>Eukaryota</taxon>
        <taxon>Viridiplantae</taxon>
        <taxon>Chlorophyta</taxon>
        <taxon>Pyramimonadophyceae</taxon>
        <taxon>Pyramimonadales</taxon>
        <taxon>Pyramimonadaceae</taxon>
        <taxon>Cymbomonas</taxon>
    </lineage>
</organism>
<dbReference type="EMBL" id="LGRX02034214">
    <property type="protein sequence ID" value="KAK3238434.1"/>
    <property type="molecule type" value="Genomic_DNA"/>
</dbReference>
<dbReference type="InterPro" id="IPR001757">
    <property type="entry name" value="P_typ_ATPase"/>
</dbReference>
<reference evidence="6 7" key="1">
    <citation type="journal article" date="2015" name="Genome Biol. Evol.">
        <title>Comparative Genomics of a Bacterivorous Green Alga Reveals Evolutionary Causalities and Consequences of Phago-Mixotrophic Mode of Nutrition.</title>
        <authorList>
            <person name="Burns J.A."/>
            <person name="Paasch A."/>
            <person name="Narechania A."/>
            <person name="Kim E."/>
        </authorList>
    </citation>
    <scope>NUCLEOTIDE SEQUENCE [LARGE SCALE GENOMIC DNA]</scope>
    <source>
        <strain evidence="6 7">PLY_AMNH</strain>
    </source>
</reference>
<dbReference type="GO" id="GO:0005524">
    <property type="term" value="F:ATP binding"/>
    <property type="evidence" value="ECO:0007669"/>
    <property type="project" value="InterPro"/>
</dbReference>
<dbReference type="GO" id="GO:0016020">
    <property type="term" value="C:membrane"/>
    <property type="evidence" value="ECO:0007669"/>
    <property type="project" value="UniProtKB-SubCell"/>
</dbReference>
<dbReference type="PRINTS" id="PR00120">
    <property type="entry name" value="HATPASE"/>
</dbReference>
<dbReference type="PRINTS" id="PR00119">
    <property type="entry name" value="CATATPASE"/>
</dbReference>
<comment type="caution">
    <text evidence="6">The sequence shown here is derived from an EMBL/GenBank/DDBJ whole genome shotgun (WGS) entry which is preliminary data.</text>
</comment>
<dbReference type="Gene3D" id="1.20.1110.10">
    <property type="entry name" value="Calcium-transporting ATPase, transmembrane domain"/>
    <property type="match status" value="1"/>
</dbReference>
<dbReference type="Gene3D" id="3.40.50.1000">
    <property type="entry name" value="HAD superfamily/HAD-like"/>
    <property type="match status" value="1"/>
</dbReference>
<dbReference type="SUPFAM" id="SSF81665">
    <property type="entry name" value="Calcium ATPase, transmembrane domain M"/>
    <property type="match status" value="1"/>
</dbReference>
<dbReference type="SUPFAM" id="SSF56784">
    <property type="entry name" value="HAD-like"/>
    <property type="match status" value="1"/>
</dbReference>
<dbReference type="Proteomes" id="UP001190700">
    <property type="component" value="Unassembled WGS sequence"/>
</dbReference>
<keyword evidence="3 5" id="KW-1133">Transmembrane helix</keyword>
<protein>
    <submittedName>
        <fullName evidence="6">Uncharacterized protein</fullName>
    </submittedName>
</protein>
<evidence type="ECO:0000313" key="6">
    <source>
        <dbReference type="EMBL" id="KAK3238434.1"/>
    </source>
</evidence>
<name>A0AAE0ES80_9CHLO</name>
<keyword evidence="2 5" id="KW-0812">Transmembrane</keyword>
<feature type="transmembrane region" description="Helical" evidence="5">
    <location>
        <begin position="180"/>
        <end position="203"/>
    </location>
</feature>
<feature type="transmembrane region" description="Helical" evidence="5">
    <location>
        <begin position="215"/>
        <end position="236"/>
    </location>
</feature>
<evidence type="ECO:0000256" key="5">
    <source>
        <dbReference type="SAM" id="Phobius"/>
    </source>
</evidence>
<evidence type="ECO:0000256" key="4">
    <source>
        <dbReference type="ARBA" id="ARBA00023136"/>
    </source>
</evidence>
<dbReference type="InterPro" id="IPR036412">
    <property type="entry name" value="HAD-like_sf"/>
</dbReference>
<dbReference type="InterPro" id="IPR023298">
    <property type="entry name" value="ATPase_P-typ_TM_dom_sf"/>
</dbReference>
<comment type="subcellular location">
    <subcellularLocation>
        <location evidence="1">Membrane</location>
    </subcellularLocation>
</comment>
<keyword evidence="7" id="KW-1185">Reference proteome</keyword>
<feature type="transmembrane region" description="Helical" evidence="5">
    <location>
        <begin position="61"/>
        <end position="81"/>
    </location>
</feature>
<gene>
    <name evidence="6" type="ORF">CYMTET_51554</name>
</gene>
<feature type="transmembrane region" description="Helical" evidence="5">
    <location>
        <begin position="101"/>
        <end position="122"/>
    </location>
</feature>
<feature type="transmembrane region" description="Helical" evidence="5">
    <location>
        <begin position="256"/>
        <end position="274"/>
    </location>
</feature>
<accession>A0AAE0ES80</accession>
<feature type="transmembrane region" description="Helical" evidence="5">
    <location>
        <begin position="134"/>
        <end position="160"/>
    </location>
</feature>
<dbReference type="AlphaFoldDB" id="A0AAE0ES80"/>